<feature type="compositionally biased region" description="Basic and acidic residues" evidence="1">
    <location>
        <begin position="55"/>
        <end position="64"/>
    </location>
</feature>
<feature type="region of interest" description="Disordered" evidence="1">
    <location>
        <begin position="39"/>
        <end position="71"/>
    </location>
</feature>
<reference evidence="2" key="1">
    <citation type="submission" date="2013-12" db="EMBL/GenBank/DDBJ databases">
        <title>The Genome Sequence of Aphanomyces astaci APO3.</title>
        <authorList>
            <consortium name="The Broad Institute Genomics Platform"/>
            <person name="Russ C."/>
            <person name="Tyler B."/>
            <person name="van West P."/>
            <person name="Dieguez-Uribeondo J."/>
            <person name="Young S.K."/>
            <person name="Zeng Q."/>
            <person name="Gargeya S."/>
            <person name="Fitzgerald M."/>
            <person name="Abouelleil A."/>
            <person name="Alvarado L."/>
            <person name="Chapman S.B."/>
            <person name="Gainer-Dewar J."/>
            <person name="Goldberg J."/>
            <person name="Griggs A."/>
            <person name="Gujja S."/>
            <person name="Hansen M."/>
            <person name="Howarth C."/>
            <person name="Imamovic A."/>
            <person name="Ireland A."/>
            <person name="Larimer J."/>
            <person name="McCowan C."/>
            <person name="Murphy C."/>
            <person name="Pearson M."/>
            <person name="Poon T.W."/>
            <person name="Priest M."/>
            <person name="Roberts A."/>
            <person name="Saif S."/>
            <person name="Shea T."/>
            <person name="Sykes S."/>
            <person name="Wortman J."/>
            <person name="Nusbaum C."/>
            <person name="Birren B."/>
        </authorList>
    </citation>
    <scope>NUCLEOTIDE SEQUENCE [LARGE SCALE GENOMIC DNA]</scope>
    <source>
        <strain evidence="2">APO3</strain>
    </source>
</reference>
<dbReference type="RefSeq" id="XP_009829494.1">
    <property type="nucleotide sequence ID" value="XM_009831192.1"/>
</dbReference>
<protein>
    <submittedName>
        <fullName evidence="2">Uncharacterized protein</fullName>
    </submittedName>
</protein>
<dbReference type="AlphaFoldDB" id="W4GLM2"/>
<proteinExistence type="predicted"/>
<feature type="compositionally biased region" description="Acidic residues" evidence="1">
    <location>
        <begin position="39"/>
        <end position="49"/>
    </location>
</feature>
<accession>W4GLM2</accession>
<organism evidence="2">
    <name type="scientific">Aphanomyces astaci</name>
    <name type="common">Crayfish plague agent</name>
    <dbReference type="NCBI Taxonomy" id="112090"/>
    <lineage>
        <taxon>Eukaryota</taxon>
        <taxon>Sar</taxon>
        <taxon>Stramenopiles</taxon>
        <taxon>Oomycota</taxon>
        <taxon>Saprolegniomycetes</taxon>
        <taxon>Saprolegniales</taxon>
        <taxon>Verrucalvaceae</taxon>
        <taxon>Aphanomyces</taxon>
    </lineage>
</organism>
<dbReference type="EMBL" id="KI913125">
    <property type="protein sequence ID" value="ETV80547.1"/>
    <property type="molecule type" value="Genomic_DNA"/>
</dbReference>
<evidence type="ECO:0000256" key="1">
    <source>
        <dbReference type="SAM" id="MobiDB-lite"/>
    </source>
</evidence>
<sequence length="71" mass="7892">MNKDDFDLHALLLAAEVSRDVEIAAISSSIESLCLANNCDDDEGDDDQEFSWTDRTLEAEDFRQDPTTGNP</sequence>
<evidence type="ECO:0000313" key="2">
    <source>
        <dbReference type="EMBL" id="ETV80547.1"/>
    </source>
</evidence>
<dbReference type="VEuPathDB" id="FungiDB:H257_06083"/>
<name>W4GLM2_APHAT</name>
<gene>
    <name evidence="2" type="ORF">H257_06083</name>
</gene>
<dbReference type="GeneID" id="20808079"/>